<protein>
    <submittedName>
        <fullName evidence="1">Uncharacterized protein</fullName>
    </submittedName>
</protein>
<evidence type="ECO:0000313" key="2">
    <source>
        <dbReference type="Proteomes" id="UP000822688"/>
    </source>
</evidence>
<gene>
    <name evidence="1" type="ORF">KC19_1G313300</name>
</gene>
<keyword evidence="2" id="KW-1185">Reference proteome</keyword>
<dbReference type="AlphaFoldDB" id="A0A8T0JCN4"/>
<reference evidence="1" key="1">
    <citation type="submission" date="2020-06" db="EMBL/GenBank/DDBJ databases">
        <title>WGS assembly of Ceratodon purpureus strain R40.</title>
        <authorList>
            <person name="Carey S.B."/>
            <person name="Jenkins J."/>
            <person name="Shu S."/>
            <person name="Lovell J.T."/>
            <person name="Sreedasyam A."/>
            <person name="Maumus F."/>
            <person name="Tiley G.P."/>
            <person name="Fernandez-Pozo N."/>
            <person name="Barry K."/>
            <person name="Chen C."/>
            <person name="Wang M."/>
            <person name="Lipzen A."/>
            <person name="Daum C."/>
            <person name="Saski C.A."/>
            <person name="Payton A.C."/>
            <person name="Mcbreen J.C."/>
            <person name="Conrad R.E."/>
            <person name="Kollar L.M."/>
            <person name="Olsson S."/>
            <person name="Huttunen S."/>
            <person name="Landis J.B."/>
            <person name="Wickett N.J."/>
            <person name="Johnson M.G."/>
            <person name="Rensing S.A."/>
            <person name="Grimwood J."/>
            <person name="Schmutz J."/>
            <person name="Mcdaniel S.F."/>
        </authorList>
    </citation>
    <scope>NUCLEOTIDE SEQUENCE</scope>
    <source>
        <strain evidence="1">R40</strain>
    </source>
</reference>
<sequence length="76" mass="8367">MYSRIALPISDPHPVIPSLRALAPIVGDAKPQGEPSLICKVKGRITVQELKIFTRMSLRQFRKTPTKSSADPSSTH</sequence>
<evidence type="ECO:0000313" key="1">
    <source>
        <dbReference type="EMBL" id="KAG0593225.1"/>
    </source>
</evidence>
<name>A0A8T0JCN4_CERPU</name>
<dbReference type="EMBL" id="CM026421">
    <property type="protein sequence ID" value="KAG0593225.1"/>
    <property type="molecule type" value="Genomic_DNA"/>
</dbReference>
<proteinExistence type="predicted"/>
<comment type="caution">
    <text evidence="1">The sequence shown here is derived from an EMBL/GenBank/DDBJ whole genome shotgun (WGS) entry which is preliminary data.</text>
</comment>
<organism evidence="1 2">
    <name type="scientific">Ceratodon purpureus</name>
    <name type="common">Fire moss</name>
    <name type="synonym">Dicranum purpureum</name>
    <dbReference type="NCBI Taxonomy" id="3225"/>
    <lineage>
        <taxon>Eukaryota</taxon>
        <taxon>Viridiplantae</taxon>
        <taxon>Streptophyta</taxon>
        <taxon>Embryophyta</taxon>
        <taxon>Bryophyta</taxon>
        <taxon>Bryophytina</taxon>
        <taxon>Bryopsida</taxon>
        <taxon>Dicranidae</taxon>
        <taxon>Pseudoditrichales</taxon>
        <taxon>Ditrichaceae</taxon>
        <taxon>Ceratodon</taxon>
    </lineage>
</organism>
<dbReference type="Proteomes" id="UP000822688">
    <property type="component" value="Chromosome 1"/>
</dbReference>
<accession>A0A8T0JCN4</accession>